<keyword evidence="2" id="KW-1185">Reference proteome</keyword>
<protein>
    <submittedName>
        <fullName evidence="1">Uncharacterized protein</fullName>
    </submittedName>
</protein>
<proteinExistence type="predicted"/>
<dbReference type="Proteomes" id="UP000295673">
    <property type="component" value="Unassembled WGS sequence"/>
</dbReference>
<name>A0A4R1NKZ2_9RHOB</name>
<evidence type="ECO:0000313" key="1">
    <source>
        <dbReference type="EMBL" id="TCL08341.1"/>
    </source>
</evidence>
<organism evidence="1 2">
    <name type="scientific">Shimia isoporae</name>
    <dbReference type="NCBI Taxonomy" id="647720"/>
    <lineage>
        <taxon>Bacteria</taxon>
        <taxon>Pseudomonadati</taxon>
        <taxon>Pseudomonadota</taxon>
        <taxon>Alphaproteobacteria</taxon>
        <taxon>Rhodobacterales</taxon>
        <taxon>Roseobacteraceae</taxon>
    </lineage>
</organism>
<evidence type="ECO:0000313" key="2">
    <source>
        <dbReference type="Proteomes" id="UP000295673"/>
    </source>
</evidence>
<reference evidence="1 2" key="1">
    <citation type="submission" date="2019-03" db="EMBL/GenBank/DDBJ databases">
        <title>Genomic Encyclopedia of Archaeal and Bacterial Type Strains, Phase II (KMG-II): from individual species to whole genera.</title>
        <authorList>
            <person name="Goeker M."/>
        </authorList>
    </citation>
    <scope>NUCLEOTIDE SEQUENCE [LARGE SCALE GENOMIC DNA]</scope>
    <source>
        <strain evidence="1 2">DSM 26433</strain>
    </source>
</reference>
<dbReference type="AlphaFoldDB" id="A0A4R1NKZ2"/>
<dbReference type="EMBL" id="SMGR01000001">
    <property type="protein sequence ID" value="TCL08341.1"/>
    <property type="molecule type" value="Genomic_DNA"/>
</dbReference>
<accession>A0A4R1NKZ2</accession>
<gene>
    <name evidence="1" type="ORF">BXY66_0378</name>
</gene>
<comment type="caution">
    <text evidence="1">The sequence shown here is derived from an EMBL/GenBank/DDBJ whole genome shotgun (WGS) entry which is preliminary data.</text>
</comment>
<sequence>MEPDARIERFRRLCVTRLMLWRRLRRLHKALLLLQLDSAAKGGFCEVGGFH</sequence>